<dbReference type="EMBL" id="LAZR01013215">
    <property type="protein sequence ID" value="KKM23007.1"/>
    <property type="molecule type" value="Genomic_DNA"/>
</dbReference>
<feature type="domain" description="Ice-binding protein C-terminal" evidence="1">
    <location>
        <begin position="468"/>
        <end position="491"/>
    </location>
</feature>
<gene>
    <name evidence="2" type="ORF">LCGC14_1619550</name>
</gene>
<sequence>MAHRQSHRGGGLGGGGVLVCALTALAAFAGAAGAATWNVTDVYNFDYAMGHLSPGDEVVLAAGMYDLTLKHGYYVTTPNITIRGATGNRDDVTIWGGGMNNPNAILEGIQLVAADQTISDLTLEGFYHHAIHFQNGADRALVSNVRTLNIGEHHIKGVRFNDGGIIENSLLEQTEVRQDGLGGRPDGYLGGIDLLGARNWIIRDNVVKGIKGINAPDGSGRGDAGIFLWQDIVGAVIERNVIIGTNKGIALGNPYNPNLIVHAEDSIVRNNFITRGLDIGLELAYTKNVSAYNNTIYGANGSYFRAVHIYDKPGRLTENLTLAYNIIRGRIYRNADGTWTETGNIEGGTAQAGWFVDPAAGDLHLTALATGAIDQAGVLADVLRDFDLALRGPLPDVGADEFNPPIPGDATLDGVVSIVDLGALASNWQSTEATWYGGDFSGDGLVNITDLGILASHWQHGAAGLSASVPEPGTLALLALGGSCLLIWRRRPTP</sequence>
<dbReference type="InterPro" id="IPR011050">
    <property type="entry name" value="Pectin_lyase_fold/virulence"/>
</dbReference>
<dbReference type="InterPro" id="IPR012334">
    <property type="entry name" value="Pectin_lyas_fold"/>
</dbReference>
<dbReference type="Gene3D" id="2.160.20.10">
    <property type="entry name" value="Single-stranded right-handed beta-helix, Pectin lyase-like"/>
    <property type="match status" value="1"/>
</dbReference>
<dbReference type="Gene3D" id="1.10.1330.10">
    <property type="entry name" value="Dockerin domain"/>
    <property type="match status" value="1"/>
</dbReference>
<name>A0A0F9I667_9ZZZZ</name>
<organism evidence="2">
    <name type="scientific">marine sediment metagenome</name>
    <dbReference type="NCBI Taxonomy" id="412755"/>
    <lineage>
        <taxon>unclassified sequences</taxon>
        <taxon>metagenomes</taxon>
        <taxon>ecological metagenomes</taxon>
    </lineage>
</organism>
<dbReference type="SUPFAM" id="SSF63446">
    <property type="entry name" value="Type I dockerin domain"/>
    <property type="match status" value="1"/>
</dbReference>
<dbReference type="SUPFAM" id="SSF51126">
    <property type="entry name" value="Pectin lyase-like"/>
    <property type="match status" value="1"/>
</dbReference>
<comment type="caution">
    <text evidence="2">The sequence shown here is derived from an EMBL/GenBank/DDBJ whole genome shotgun (WGS) entry which is preliminary data.</text>
</comment>
<protein>
    <recommendedName>
        <fullName evidence="1">Ice-binding protein C-terminal domain-containing protein</fullName>
    </recommendedName>
</protein>
<dbReference type="InterPro" id="IPR006626">
    <property type="entry name" value="PbH1"/>
</dbReference>
<dbReference type="Pfam" id="PF07589">
    <property type="entry name" value="PEP-CTERM"/>
    <property type="match status" value="1"/>
</dbReference>
<proteinExistence type="predicted"/>
<dbReference type="GO" id="GO:0000272">
    <property type="term" value="P:polysaccharide catabolic process"/>
    <property type="evidence" value="ECO:0007669"/>
    <property type="project" value="InterPro"/>
</dbReference>
<dbReference type="InterPro" id="IPR013424">
    <property type="entry name" value="Ice-binding_C"/>
</dbReference>
<dbReference type="AlphaFoldDB" id="A0A0F9I667"/>
<dbReference type="InterPro" id="IPR036439">
    <property type="entry name" value="Dockerin_dom_sf"/>
</dbReference>
<evidence type="ECO:0000259" key="1">
    <source>
        <dbReference type="Pfam" id="PF07589"/>
    </source>
</evidence>
<reference evidence="2" key="1">
    <citation type="journal article" date="2015" name="Nature">
        <title>Complex archaea that bridge the gap between prokaryotes and eukaryotes.</title>
        <authorList>
            <person name="Spang A."/>
            <person name="Saw J.H."/>
            <person name="Jorgensen S.L."/>
            <person name="Zaremba-Niedzwiedzka K."/>
            <person name="Martijn J."/>
            <person name="Lind A.E."/>
            <person name="van Eijk R."/>
            <person name="Schleper C."/>
            <person name="Guy L."/>
            <person name="Ettema T.J."/>
        </authorList>
    </citation>
    <scope>NUCLEOTIDE SEQUENCE</scope>
</reference>
<accession>A0A0F9I667</accession>
<dbReference type="NCBIfam" id="TIGR02595">
    <property type="entry name" value="PEP_CTERM"/>
    <property type="match status" value="1"/>
</dbReference>
<evidence type="ECO:0000313" key="2">
    <source>
        <dbReference type="EMBL" id="KKM23007.1"/>
    </source>
</evidence>
<dbReference type="SMART" id="SM00710">
    <property type="entry name" value="PbH1"/>
    <property type="match status" value="4"/>
</dbReference>